<proteinExistence type="predicted"/>
<keyword evidence="3" id="KW-1185">Reference proteome</keyword>
<keyword evidence="1" id="KW-0732">Signal</keyword>
<sequence>MASLTCFLNYIASCMLSDVLYIVAGDRGGEEKNGFGGTSIVSMLPSNISITSLMDGL</sequence>
<dbReference type="AlphaFoldDB" id="A0A9K3GVD0"/>
<comment type="caution">
    <text evidence="2">The sequence shown here is derived from an EMBL/GenBank/DDBJ whole genome shotgun (WGS) entry which is preliminary data.</text>
</comment>
<reference evidence="2" key="1">
    <citation type="journal article" date="2017" name="Nature">
        <title>The sunflower genome provides insights into oil metabolism, flowering and Asterid evolution.</title>
        <authorList>
            <person name="Badouin H."/>
            <person name="Gouzy J."/>
            <person name="Grassa C.J."/>
            <person name="Murat F."/>
            <person name="Staton S.E."/>
            <person name="Cottret L."/>
            <person name="Lelandais-Briere C."/>
            <person name="Owens G.L."/>
            <person name="Carrere S."/>
            <person name="Mayjonade B."/>
            <person name="Legrand L."/>
            <person name="Gill N."/>
            <person name="Kane N.C."/>
            <person name="Bowers J.E."/>
            <person name="Hubner S."/>
            <person name="Bellec A."/>
            <person name="Berard A."/>
            <person name="Berges H."/>
            <person name="Blanchet N."/>
            <person name="Boniface M.C."/>
            <person name="Brunel D."/>
            <person name="Catrice O."/>
            <person name="Chaidir N."/>
            <person name="Claudel C."/>
            <person name="Donnadieu C."/>
            <person name="Faraut T."/>
            <person name="Fievet G."/>
            <person name="Helmstetter N."/>
            <person name="King M."/>
            <person name="Knapp S.J."/>
            <person name="Lai Z."/>
            <person name="Le Paslier M.C."/>
            <person name="Lippi Y."/>
            <person name="Lorenzon L."/>
            <person name="Mandel J.R."/>
            <person name="Marage G."/>
            <person name="Marchand G."/>
            <person name="Marquand E."/>
            <person name="Bret-Mestries E."/>
            <person name="Morien E."/>
            <person name="Nambeesan S."/>
            <person name="Nguyen T."/>
            <person name="Pegot-Espagnet P."/>
            <person name="Pouilly N."/>
            <person name="Raftis F."/>
            <person name="Sallet E."/>
            <person name="Schiex T."/>
            <person name="Thomas J."/>
            <person name="Vandecasteele C."/>
            <person name="Vares D."/>
            <person name="Vear F."/>
            <person name="Vautrin S."/>
            <person name="Crespi M."/>
            <person name="Mangin B."/>
            <person name="Burke J.M."/>
            <person name="Salse J."/>
            <person name="Munos S."/>
            <person name="Vincourt P."/>
            <person name="Rieseberg L.H."/>
            <person name="Langlade N.B."/>
        </authorList>
    </citation>
    <scope>NUCLEOTIDE SEQUENCE</scope>
    <source>
        <tissue evidence="2">Leaves</tissue>
    </source>
</reference>
<feature type="chain" id="PRO_5039930287" evidence="1">
    <location>
        <begin position="17"/>
        <end position="57"/>
    </location>
</feature>
<evidence type="ECO:0000313" key="3">
    <source>
        <dbReference type="Proteomes" id="UP000215914"/>
    </source>
</evidence>
<gene>
    <name evidence="2" type="ORF">HanXRQr2_Chr17g0813891</name>
</gene>
<dbReference type="Proteomes" id="UP000215914">
    <property type="component" value="Unassembled WGS sequence"/>
</dbReference>
<evidence type="ECO:0000313" key="2">
    <source>
        <dbReference type="EMBL" id="KAF5756373.1"/>
    </source>
</evidence>
<accession>A0A9K3GVD0</accession>
<name>A0A9K3GVD0_HELAN</name>
<protein>
    <submittedName>
        <fullName evidence="2">Uncharacterized protein</fullName>
    </submittedName>
</protein>
<dbReference type="EMBL" id="MNCJ02000332">
    <property type="protein sequence ID" value="KAF5756373.1"/>
    <property type="molecule type" value="Genomic_DNA"/>
</dbReference>
<organism evidence="2 3">
    <name type="scientific">Helianthus annuus</name>
    <name type="common">Common sunflower</name>
    <dbReference type="NCBI Taxonomy" id="4232"/>
    <lineage>
        <taxon>Eukaryota</taxon>
        <taxon>Viridiplantae</taxon>
        <taxon>Streptophyta</taxon>
        <taxon>Embryophyta</taxon>
        <taxon>Tracheophyta</taxon>
        <taxon>Spermatophyta</taxon>
        <taxon>Magnoliopsida</taxon>
        <taxon>eudicotyledons</taxon>
        <taxon>Gunneridae</taxon>
        <taxon>Pentapetalae</taxon>
        <taxon>asterids</taxon>
        <taxon>campanulids</taxon>
        <taxon>Asterales</taxon>
        <taxon>Asteraceae</taxon>
        <taxon>Asteroideae</taxon>
        <taxon>Heliantheae alliance</taxon>
        <taxon>Heliantheae</taxon>
        <taxon>Helianthus</taxon>
    </lineage>
</organism>
<feature type="signal peptide" evidence="1">
    <location>
        <begin position="1"/>
        <end position="16"/>
    </location>
</feature>
<reference evidence="2" key="2">
    <citation type="submission" date="2020-06" db="EMBL/GenBank/DDBJ databases">
        <title>Helianthus annuus Genome sequencing and assembly Release 2.</title>
        <authorList>
            <person name="Gouzy J."/>
            <person name="Langlade N."/>
            <person name="Munos S."/>
        </authorList>
    </citation>
    <scope>NUCLEOTIDE SEQUENCE</scope>
    <source>
        <tissue evidence="2">Leaves</tissue>
    </source>
</reference>
<dbReference type="Gramene" id="mRNA:HanXRQr2_Chr17g0813891">
    <property type="protein sequence ID" value="CDS:HanXRQr2_Chr17g0813891.1"/>
    <property type="gene ID" value="HanXRQr2_Chr17g0813891"/>
</dbReference>
<evidence type="ECO:0000256" key="1">
    <source>
        <dbReference type="SAM" id="SignalP"/>
    </source>
</evidence>